<dbReference type="Pfam" id="PF13193">
    <property type="entry name" value="AMP-binding_C"/>
    <property type="match status" value="1"/>
</dbReference>
<dbReference type="OrthoDB" id="9803968at2"/>
<reference evidence="5" key="2">
    <citation type="submission" date="2020-09" db="EMBL/GenBank/DDBJ databases">
        <authorList>
            <person name="Sun Q."/>
            <person name="Zhou Y."/>
        </authorList>
    </citation>
    <scope>NUCLEOTIDE SEQUENCE</scope>
    <source>
        <strain evidence="5">CGMCC 1.12426</strain>
    </source>
</reference>
<dbReference type="InterPro" id="IPR042099">
    <property type="entry name" value="ANL_N_sf"/>
</dbReference>
<dbReference type="AlphaFoldDB" id="A0A916T7V4"/>
<dbReference type="PROSITE" id="PS00455">
    <property type="entry name" value="AMP_BINDING"/>
    <property type="match status" value="1"/>
</dbReference>
<dbReference type="Pfam" id="PF00501">
    <property type="entry name" value="AMP-binding"/>
    <property type="match status" value="1"/>
</dbReference>
<gene>
    <name evidence="5" type="ORF">GCM10011316_02670</name>
</gene>
<feature type="domain" description="AMP-binding enzyme C-terminal" evidence="4">
    <location>
        <begin position="413"/>
        <end position="488"/>
    </location>
</feature>
<dbReference type="InterPro" id="IPR025110">
    <property type="entry name" value="AMP-bd_C"/>
</dbReference>
<keyword evidence="2 5" id="KW-0436">Ligase</keyword>
<comment type="caution">
    <text evidence="5">The sequence shown here is derived from an EMBL/GenBank/DDBJ whole genome shotgun (WGS) entry which is preliminary data.</text>
</comment>
<dbReference type="Gene3D" id="3.30.300.30">
    <property type="match status" value="1"/>
</dbReference>
<proteinExistence type="inferred from homology"/>
<dbReference type="Proteomes" id="UP000605148">
    <property type="component" value="Unassembled WGS sequence"/>
</dbReference>
<dbReference type="Gene3D" id="3.40.50.12780">
    <property type="entry name" value="N-terminal domain of ligase-like"/>
    <property type="match status" value="1"/>
</dbReference>
<dbReference type="RefSeq" id="WP_150493670.1">
    <property type="nucleotide sequence ID" value="NZ_BMFA01000001.1"/>
</dbReference>
<evidence type="ECO:0000313" key="6">
    <source>
        <dbReference type="Proteomes" id="UP000605148"/>
    </source>
</evidence>
<feature type="domain" description="AMP-dependent synthetase/ligase" evidence="3">
    <location>
        <begin position="8"/>
        <end position="363"/>
    </location>
</feature>
<accession>A0A916T7V4</accession>
<keyword evidence="6" id="KW-1185">Reference proteome</keyword>
<dbReference type="GO" id="GO:0006631">
    <property type="term" value="P:fatty acid metabolic process"/>
    <property type="evidence" value="ECO:0007669"/>
    <property type="project" value="TreeGrafter"/>
</dbReference>
<protein>
    <submittedName>
        <fullName evidence="5">Acid--CoA ligase</fullName>
    </submittedName>
</protein>
<reference evidence="5" key="1">
    <citation type="journal article" date="2014" name="Int. J. Syst. Evol. Microbiol.">
        <title>Complete genome sequence of Corynebacterium casei LMG S-19264T (=DSM 44701T), isolated from a smear-ripened cheese.</title>
        <authorList>
            <consortium name="US DOE Joint Genome Institute (JGI-PGF)"/>
            <person name="Walter F."/>
            <person name="Albersmeier A."/>
            <person name="Kalinowski J."/>
            <person name="Ruckert C."/>
        </authorList>
    </citation>
    <scope>NUCLEOTIDE SEQUENCE</scope>
    <source>
        <strain evidence="5">CGMCC 1.12426</strain>
    </source>
</reference>
<evidence type="ECO:0000313" key="5">
    <source>
        <dbReference type="EMBL" id="GGB34040.1"/>
    </source>
</evidence>
<dbReference type="SUPFAM" id="SSF56801">
    <property type="entry name" value="Acetyl-CoA synthetase-like"/>
    <property type="match status" value="1"/>
</dbReference>
<name>A0A916T7V4_9HYPH</name>
<dbReference type="InterPro" id="IPR045851">
    <property type="entry name" value="AMP-bd_C_sf"/>
</dbReference>
<dbReference type="PANTHER" id="PTHR43201:SF5">
    <property type="entry name" value="MEDIUM-CHAIN ACYL-COA LIGASE ACSF2, MITOCHONDRIAL"/>
    <property type="match status" value="1"/>
</dbReference>
<dbReference type="InterPro" id="IPR000873">
    <property type="entry name" value="AMP-dep_synth/lig_dom"/>
</dbReference>
<evidence type="ECO:0000259" key="4">
    <source>
        <dbReference type="Pfam" id="PF13193"/>
    </source>
</evidence>
<dbReference type="EMBL" id="BMFA01000001">
    <property type="protein sequence ID" value="GGB34040.1"/>
    <property type="molecule type" value="Genomic_DNA"/>
</dbReference>
<organism evidence="5 6">
    <name type="scientific">Roseibium aquae</name>
    <dbReference type="NCBI Taxonomy" id="1323746"/>
    <lineage>
        <taxon>Bacteria</taxon>
        <taxon>Pseudomonadati</taxon>
        <taxon>Pseudomonadota</taxon>
        <taxon>Alphaproteobacteria</taxon>
        <taxon>Hyphomicrobiales</taxon>
        <taxon>Stappiaceae</taxon>
        <taxon>Roseibium</taxon>
    </lineage>
</organism>
<evidence type="ECO:0000259" key="3">
    <source>
        <dbReference type="Pfam" id="PF00501"/>
    </source>
</evidence>
<dbReference type="PANTHER" id="PTHR43201">
    <property type="entry name" value="ACYL-COA SYNTHETASE"/>
    <property type="match status" value="1"/>
</dbReference>
<dbReference type="InterPro" id="IPR020845">
    <property type="entry name" value="AMP-binding_CS"/>
</dbReference>
<dbReference type="GO" id="GO:0031956">
    <property type="term" value="F:medium-chain fatty acid-CoA ligase activity"/>
    <property type="evidence" value="ECO:0007669"/>
    <property type="project" value="TreeGrafter"/>
</dbReference>
<evidence type="ECO:0000256" key="1">
    <source>
        <dbReference type="ARBA" id="ARBA00006432"/>
    </source>
</evidence>
<sequence>MSIASWIDKHAAFTPGKAALVFEGETITYAALARRIEERTGELSGRFGLSQGDRVAYLGHNSPEFLILLFACARHGAIFLPLNWRLAPEEHGFILSDAGAKLLIAEPAFHPGAENLRHDLPDCRFVSTAPSGPDWACLGQSVAAERHVDDGKPEDAVLLVYTSGTTGYPKGAVLTQDALQWNAFNSLHMHDMTSQDRILSVLPMFHVGGLNIQTLPALYAGGTVYLHAKFDPAETLAAIARDRPDLTVLVPATMAAVLAHADFQETDLSSLRSLTTGSSTVPKSLILAFHNRSIPVLQVYGSTETCPIAVYLKPEDAFRHLGTTGKPGLHCEMKIIDNAGRTVRPGEAGEIAIKGPNIMREYWNNPQATADALKEGWFFTGDIGFIDPDGYLVVNDRKKDVIISGGENIYPAEVERLLMDMDDIAQAVVVGEADEKWGEVPVAVVVPTAGCHLDVTEIMARFSGRIARFKHPKRIHVADSLPVNAMGKIQRFAVRELLLADNFFKTGT</sequence>
<evidence type="ECO:0000256" key="2">
    <source>
        <dbReference type="ARBA" id="ARBA00022598"/>
    </source>
</evidence>
<comment type="similarity">
    <text evidence="1">Belongs to the ATP-dependent AMP-binding enzyme family.</text>
</comment>